<sequence length="138" mass="15373">MQSRTAPGRRRTPAGAGRCRAPLHPAGAAVAGRGDRRRRRRLRREGIHGRRRARLQDRRSSRCPHALRLPCRSEELPRCDKRMCFPHYMMGMPARGSMPQQQEQHRAAARSATVTAPAVLPRHGAGGCAARSGSGRRR</sequence>
<feature type="compositionally biased region" description="Low complexity" evidence="1">
    <location>
        <begin position="13"/>
        <end position="32"/>
    </location>
</feature>
<protein>
    <submittedName>
        <fullName evidence="2">Uncharacterized protein</fullName>
    </submittedName>
</protein>
<organism evidence="2 3">
    <name type="scientific">Cereibacter changlensis</name>
    <dbReference type="NCBI Taxonomy" id="402884"/>
    <lineage>
        <taxon>Bacteria</taxon>
        <taxon>Pseudomonadati</taxon>
        <taxon>Pseudomonadota</taxon>
        <taxon>Alphaproteobacteria</taxon>
        <taxon>Rhodobacterales</taxon>
        <taxon>Paracoccaceae</taxon>
        <taxon>Cereibacter</taxon>
    </lineage>
</organism>
<dbReference type="EMBL" id="SWAU01000049">
    <property type="protein sequence ID" value="TKA97215.1"/>
    <property type="molecule type" value="Genomic_DNA"/>
</dbReference>
<dbReference type="Proteomes" id="UP000306340">
    <property type="component" value="Unassembled WGS sequence"/>
</dbReference>
<proteinExistence type="predicted"/>
<reference evidence="2 3" key="1">
    <citation type="submission" date="2019-04" db="EMBL/GenBank/DDBJ databases">
        <title>Crypto-aerobic microbial life in anoxic (sulfidic) marine sediments.</title>
        <authorList>
            <person name="Bhattacharya S."/>
            <person name="Roy C."/>
            <person name="Mondal N."/>
            <person name="Sarkar J."/>
            <person name="Mandal S."/>
            <person name="Rameez M.J."/>
            <person name="Ghosh W."/>
        </authorList>
    </citation>
    <scope>NUCLEOTIDE SEQUENCE [LARGE SCALE GENOMIC DNA]</scope>
    <source>
        <strain evidence="2 3">SBBC</strain>
    </source>
</reference>
<feature type="compositionally biased region" description="Low complexity" evidence="1">
    <location>
        <begin position="109"/>
        <end position="138"/>
    </location>
</feature>
<accession>A0A4U0YZ85</accession>
<feature type="region of interest" description="Disordered" evidence="1">
    <location>
        <begin position="95"/>
        <end position="138"/>
    </location>
</feature>
<dbReference type="AlphaFoldDB" id="A0A4U0YZ85"/>
<evidence type="ECO:0000313" key="3">
    <source>
        <dbReference type="Proteomes" id="UP000306340"/>
    </source>
</evidence>
<evidence type="ECO:0000313" key="2">
    <source>
        <dbReference type="EMBL" id="TKA97215.1"/>
    </source>
</evidence>
<comment type="caution">
    <text evidence="2">The sequence shown here is derived from an EMBL/GenBank/DDBJ whole genome shotgun (WGS) entry which is preliminary data.</text>
</comment>
<gene>
    <name evidence="2" type="ORF">FAZ78_07215</name>
</gene>
<name>A0A4U0YZ85_9RHOB</name>
<feature type="compositionally biased region" description="Basic and acidic residues" evidence="1">
    <location>
        <begin position="44"/>
        <end position="56"/>
    </location>
</feature>
<feature type="region of interest" description="Disordered" evidence="1">
    <location>
        <begin position="1"/>
        <end position="56"/>
    </location>
</feature>
<evidence type="ECO:0000256" key="1">
    <source>
        <dbReference type="SAM" id="MobiDB-lite"/>
    </source>
</evidence>